<keyword evidence="2" id="KW-1185">Reference proteome</keyword>
<protein>
    <recommendedName>
        <fullName evidence="3">STAS/SEC14 domain-containing protein</fullName>
    </recommendedName>
</protein>
<dbReference type="KEGG" id="ttz:FHG85_08250"/>
<dbReference type="AlphaFoldDB" id="A0A7D3XEH9"/>
<accession>A0A7D3XEH9</accession>
<gene>
    <name evidence="1" type="ORF">FHG85_08250</name>
</gene>
<dbReference type="RefSeq" id="WP_173074823.1">
    <property type="nucleotide sequence ID" value="NZ_CP041345.1"/>
</dbReference>
<evidence type="ECO:0008006" key="3">
    <source>
        <dbReference type="Google" id="ProtNLM"/>
    </source>
</evidence>
<dbReference type="EMBL" id="CP041345">
    <property type="protein sequence ID" value="QKG80252.1"/>
    <property type="molecule type" value="Genomic_DNA"/>
</dbReference>
<sequence length="122" mass="14125">MITHVFNNKLGILEVSYSGVILANDLIEYGEWLSRNPNLPRKLRILTDATQAIYNISQFDIERVRLAMVDHCKPYIFVKNALIHRKPVETAYSVLVSKKNQVENYIQAVFYTREAALEWLLG</sequence>
<name>A0A7D3XEH9_9BACT</name>
<dbReference type="Proteomes" id="UP000500961">
    <property type="component" value="Chromosome"/>
</dbReference>
<reference evidence="1 2" key="1">
    <citation type="submission" date="2019-07" db="EMBL/GenBank/DDBJ databases">
        <title>Thalassofilum flectens gen. nov., sp. nov., a novel moderate thermophilic anaerobe from a shallow sea hot spring in Kunashir Island (Russia), representing a new family in the order Bacteroidales, and proposal of Thalassofilacea fam. nov.</title>
        <authorList>
            <person name="Kochetkova T.V."/>
            <person name="Podosokorskaya O.A."/>
            <person name="Novikov A."/>
            <person name="Elcheninov A.G."/>
            <person name="Toshchakov S.V."/>
            <person name="Kublanov I.V."/>
        </authorList>
    </citation>
    <scope>NUCLEOTIDE SEQUENCE [LARGE SCALE GENOMIC DNA]</scope>
    <source>
        <strain evidence="1 2">38-H</strain>
    </source>
</reference>
<proteinExistence type="predicted"/>
<evidence type="ECO:0000313" key="2">
    <source>
        <dbReference type="Proteomes" id="UP000500961"/>
    </source>
</evidence>
<organism evidence="1 2">
    <name type="scientific">Tenuifilum thalassicum</name>
    <dbReference type="NCBI Taxonomy" id="2590900"/>
    <lineage>
        <taxon>Bacteria</taxon>
        <taxon>Pseudomonadati</taxon>
        <taxon>Bacteroidota</taxon>
        <taxon>Bacteroidia</taxon>
        <taxon>Bacteroidales</taxon>
        <taxon>Tenuifilaceae</taxon>
        <taxon>Tenuifilum</taxon>
    </lineage>
</organism>
<evidence type="ECO:0000313" key="1">
    <source>
        <dbReference type="EMBL" id="QKG80252.1"/>
    </source>
</evidence>